<feature type="transmembrane region" description="Helical" evidence="1">
    <location>
        <begin position="14"/>
        <end position="47"/>
    </location>
</feature>
<dbReference type="EMBL" id="JACJMO010000019">
    <property type="protein sequence ID" value="MBM6858173.1"/>
    <property type="molecule type" value="Genomic_DNA"/>
</dbReference>
<protein>
    <submittedName>
        <fullName evidence="3">PH domain-containing protein</fullName>
    </submittedName>
</protein>
<proteinExistence type="predicted"/>
<evidence type="ECO:0000259" key="2">
    <source>
        <dbReference type="Pfam" id="PF06713"/>
    </source>
</evidence>
<evidence type="ECO:0000256" key="1">
    <source>
        <dbReference type="SAM" id="Phobius"/>
    </source>
</evidence>
<organism evidence="3 4">
    <name type="scientific">Caecibacteroides pullorum</name>
    <dbReference type="NCBI Taxonomy" id="2725562"/>
    <lineage>
        <taxon>Bacteria</taxon>
        <taxon>Pseudomonadati</taxon>
        <taxon>Bacteroidota</taxon>
        <taxon>Bacteroidia</taxon>
        <taxon>Bacteroidales</taxon>
        <taxon>Bacteroidaceae</taxon>
        <taxon>Caecibacteroides</taxon>
    </lineage>
</organism>
<dbReference type="AlphaFoldDB" id="A0AA40ZUA6"/>
<name>A0AA40ZUA6_9BACT</name>
<accession>A0AA40ZUA6</accession>
<feature type="domain" description="Uncharacterized protein YyaB-like PH" evidence="2">
    <location>
        <begin position="53"/>
        <end position="128"/>
    </location>
</feature>
<comment type="caution">
    <text evidence="3">The sequence shown here is derived from an EMBL/GenBank/DDBJ whole genome shotgun (WGS) entry which is preliminary data.</text>
</comment>
<dbReference type="Pfam" id="PF06713">
    <property type="entry name" value="bPH_4"/>
    <property type="match status" value="1"/>
</dbReference>
<keyword evidence="1" id="KW-0472">Membrane</keyword>
<dbReference type="GO" id="GO:0030153">
    <property type="term" value="P:bacteriocin immunity"/>
    <property type="evidence" value="ECO:0007669"/>
    <property type="project" value="InterPro"/>
</dbReference>
<sequence>MDRVFHARVGAARYLALLMFTFMLVYCLWVKYILIAVLWGILLLHFIEKIIHTTYTLTTDGQLIIYEGRFSRRRERSLAEIVSVECRSSMQVGGRALVHYVLVVYKDGKHDALQPTNEKEFVRILEKRRKELDKTNG</sequence>
<keyword evidence="1" id="KW-0812">Transmembrane</keyword>
<keyword evidence="1" id="KW-1133">Transmembrane helix</keyword>
<evidence type="ECO:0000313" key="3">
    <source>
        <dbReference type="EMBL" id="MBM6858173.1"/>
    </source>
</evidence>
<keyword evidence="4" id="KW-1185">Reference proteome</keyword>
<evidence type="ECO:0000313" key="4">
    <source>
        <dbReference type="Proteomes" id="UP000698924"/>
    </source>
</evidence>
<reference evidence="3 4" key="1">
    <citation type="journal article" date="2021" name="Sci. Rep.">
        <title>The distribution of antibiotic resistance genes in chicken gut microbiota commensals.</title>
        <authorList>
            <person name="Juricova H."/>
            <person name="Matiasovicova J."/>
            <person name="Kubasova T."/>
            <person name="Cejkova D."/>
            <person name="Rychlik I."/>
        </authorList>
    </citation>
    <scope>NUCLEOTIDE SEQUENCE [LARGE SCALE GENOMIC DNA]</scope>
    <source>
        <strain evidence="3 4">An421</strain>
    </source>
</reference>
<gene>
    <name evidence="3" type="ORF">H6D15_11280</name>
</gene>
<dbReference type="RefSeq" id="WP_021847196.1">
    <property type="nucleotide sequence ID" value="NZ_JAAZTS010000019.1"/>
</dbReference>
<dbReference type="Proteomes" id="UP000698924">
    <property type="component" value="Unassembled WGS sequence"/>
</dbReference>
<dbReference type="InterPro" id="IPR009589">
    <property type="entry name" value="PH_YyaB-like"/>
</dbReference>